<keyword evidence="2" id="KW-1185">Reference proteome</keyword>
<name>A0A4Z2FG09_9TELE</name>
<dbReference type="EMBL" id="SRLO01001257">
    <property type="protein sequence ID" value="TNN39684.1"/>
    <property type="molecule type" value="Genomic_DNA"/>
</dbReference>
<evidence type="ECO:0000313" key="2">
    <source>
        <dbReference type="Proteomes" id="UP000314294"/>
    </source>
</evidence>
<accession>A0A4Z2FG09</accession>
<proteinExistence type="predicted"/>
<gene>
    <name evidence="1" type="ORF">EYF80_050128</name>
</gene>
<dbReference type="Proteomes" id="UP000314294">
    <property type="component" value="Unassembled WGS sequence"/>
</dbReference>
<protein>
    <submittedName>
        <fullName evidence="1">Uncharacterized protein</fullName>
    </submittedName>
</protein>
<dbReference type="AlphaFoldDB" id="A0A4Z2FG09"/>
<evidence type="ECO:0000313" key="1">
    <source>
        <dbReference type="EMBL" id="TNN39684.1"/>
    </source>
</evidence>
<sequence>MSYLTVTSPPAVSASRFSGPLVLSLSASSRTLRLGAPGRSESCSTASRYREGLLLYEAGCHSAKQLQSCDSGALSSSHVTQELQAAPVM</sequence>
<organism evidence="1 2">
    <name type="scientific">Liparis tanakae</name>
    <name type="common">Tanaka's snailfish</name>
    <dbReference type="NCBI Taxonomy" id="230148"/>
    <lineage>
        <taxon>Eukaryota</taxon>
        <taxon>Metazoa</taxon>
        <taxon>Chordata</taxon>
        <taxon>Craniata</taxon>
        <taxon>Vertebrata</taxon>
        <taxon>Euteleostomi</taxon>
        <taxon>Actinopterygii</taxon>
        <taxon>Neopterygii</taxon>
        <taxon>Teleostei</taxon>
        <taxon>Neoteleostei</taxon>
        <taxon>Acanthomorphata</taxon>
        <taxon>Eupercaria</taxon>
        <taxon>Perciformes</taxon>
        <taxon>Cottioidei</taxon>
        <taxon>Cottales</taxon>
        <taxon>Liparidae</taxon>
        <taxon>Liparis</taxon>
    </lineage>
</organism>
<reference evidence="1 2" key="1">
    <citation type="submission" date="2019-03" db="EMBL/GenBank/DDBJ databases">
        <title>First draft genome of Liparis tanakae, snailfish: a comprehensive survey of snailfish specific genes.</title>
        <authorList>
            <person name="Kim W."/>
            <person name="Song I."/>
            <person name="Jeong J.-H."/>
            <person name="Kim D."/>
            <person name="Kim S."/>
            <person name="Ryu S."/>
            <person name="Song J.Y."/>
            <person name="Lee S.K."/>
        </authorList>
    </citation>
    <scope>NUCLEOTIDE SEQUENCE [LARGE SCALE GENOMIC DNA]</scope>
    <source>
        <tissue evidence="1">Muscle</tissue>
    </source>
</reference>
<comment type="caution">
    <text evidence="1">The sequence shown here is derived from an EMBL/GenBank/DDBJ whole genome shotgun (WGS) entry which is preliminary data.</text>
</comment>